<feature type="transmembrane region" description="Helical" evidence="1">
    <location>
        <begin position="36"/>
        <end position="52"/>
    </location>
</feature>
<reference evidence="3" key="1">
    <citation type="submission" date="2018-03" db="EMBL/GenBank/DDBJ databases">
        <title>Lachnoclostridium SNUG30370 gen.nov., sp.nov., isolated from human faeces.</title>
        <authorList>
            <person name="Seo B."/>
            <person name="Jeon K."/>
            <person name="Ko G."/>
        </authorList>
    </citation>
    <scope>NUCLEOTIDE SEQUENCE [LARGE SCALE GENOMIC DNA]</scope>
    <source>
        <strain evidence="3">SNUG30370</strain>
    </source>
</reference>
<keyword evidence="1" id="KW-0472">Membrane</keyword>
<keyword evidence="3" id="KW-1185">Reference proteome</keyword>
<accession>A0A2T3FZI6</accession>
<keyword evidence="1" id="KW-1133">Transmembrane helix</keyword>
<evidence type="ECO:0000256" key="1">
    <source>
        <dbReference type="SAM" id="Phobius"/>
    </source>
</evidence>
<evidence type="ECO:0000313" key="2">
    <source>
        <dbReference type="EMBL" id="PST40591.1"/>
    </source>
</evidence>
<name>A0A2T3FZI6_9FIRM</name>
<dbReference type="AlphaFoldDB" id="A0A2T3FZI6"/>
<comment type="caution">
    <text evidence="2">The sequence shown here is derived from an EMBL/GenBank/DDBJ whole genome shotgun (WGS) entry which is preliminary data.</text>
</comment>
<sequence length="65" mass="7764">MMIHHLKKTKNQIIVSTNKDNRKQKNTSTAKTGDEANVILFVWMAFISWLGIKKRRFIVNKYHYK</sequence>
<dbReference type="EMBL" id="PYLP01000006">
    <property type="protein sequence ID" value="PST40591.1"/>
    <property type="molecule type" value="Genomic_DNA"/>
</dbReference>
<gene>
    <name evidence="2" type="ORF">C7U55_06700</name>
</gene>
<evidence type="ECO:0000313" key="3">
    <source>
        <dbReference type="Proteomes" id="UP000241201"/>
    </source>
</evidence>
<organism evidence="2 3">
    <name type="scientific">Faecalibacillus faecis</name>
    <dbReference type="NCBI Taxonomy" id="1982628"/>
    <lineage>
        <taxon>Bacteria</taxon>
        <taxon>Bacillati</taxon>
        <taxon>Bacillota</taxon>
        <taxon>Erysipelotrichia</taxon>
        <taxon>Erysipelotrichales</taxon>
        <taxon>Coprobacillaceae</taxon>
        <taxon>Faecalibacillus</taxon>
    </lineage>
</organism>
<keyword evidence="1" id="KW-0812">Transmembrane</keyword>
<dbReference type="Proteomes" id="UP000241201">
    <property type="component" value="Unassembled WGS sequence"/>
</dbReference>
<protein>
    <submittedName>
        <fullName evidence="2">Uncharacterized protein</fullName>
    </submittedName>
</protein>
<proteinExistence type="predicted"/>